<dbReference type="InterPro" id="IPR003661">
    <property type="entry name" value="HisK_dim/P_dom"/>
</dbReference>
<evidence type="ECO:0000313" key="8">
    <source>
        <dbReference type="Proteomes" id="UP000055019"/>
    </source>
</evidence>
<keyword evidence="8" id="KW-1185">Reference proteome</keyword>
<evidence type="ECO:0000259" key="6">
    <source>
        <dbReference type="PROSITE" id="PS50110"/>
    </source>
</evidence>
<dbReference type="Gene3D" id="3.30.450.40">
    <property type="match status" value="1"/>
</dbReference>
<dbReference type="SMART" id="SM00387">
    <property type="entry name" value="HATPase_c"/>
    <property type="match status" value="1"/>
</dbReference>
<dbReference type="Proteomes" id="UP000055019">
    <property type="component" value="Unassembled WGS sequence"/>
</dbReference>
<feature type="domain" description="Response regulatory" evidence="6">
    <location>
        <begin position="471"/>
        <end position="584"/>
    </location>
</feature>
<reference evidence="7" key="1">
    <citation type="submission" date="2016-01" db="EMBL/GenBank/DDBJ databases">
        <authorList>
            <person name="Peeters C."/>
        </authorList>
    </citation>
    <scope>NUCLEOTIDE SEQUENCE [LARGE SCALE GENOMIC DNA]</scope>
    <source>
        <strain evidence="7">LMG 29317</strain>
    </source>
</reference>
<dbReference type="EMBL" id="FCOM02000079">
    <property type="protein sequence ID" value="SAL86850.1"/>
    <property type="molecule type" value="Genomic_DNA"/>
</dbReference>
<keyword evidence="7" id="KW-0418">Kinase</keyword>
<keyword evidence="7" id="KW-0808">Transferase</keyword>
<dbReference type="InterPro" id="IPR011006">
    <property type="entry name" value="CheY-like_superfamily"/>
</dbReference>
<comment type="catalytic activity">
    <reaction evidence="1">
        <text>ATP + protein L-histidine = ADP + protein N-phospho-L-histidine.</text>
        <dbReference type="EC" id="2.7.13.3"/>
    </reaction>
</comment>
<dbReference type="PANTHER" id="PTHR43547:SF2">
    <property type="entry name" value="HYBRID SIGNAL TRANSDUCTION HISTIDINE KINASE C"/>
    <property type="match status" value="1"/>
</dbReference>
<dbReference type="EC" id="2.7.13.3" evidence="2"/>
<keyword evidence="3 4" id="KW-0597">Phosphoprotein</keyword>
<dbReference type="Gene3D" id="3.30.565.10">
    <property type="entry name" value="Histidine kinase-like ATPase, C-terminal domain"/>
    <property type="match status" value="1"/>
</dbReference>
<evidence type="ECO:0000256" key="4">
    <source>
        <dbReference type="PROSITE-ProRule" id="PRU00169"/>
    </source>
</evidence>
<dbReference type="Pfam" id="PF00072">
    <property type="entry name" value="Response_reg"/>
    <property type="match status" value="1"/>
</dbReference>
<dbReference type="InterPro" id="IPR005467">
    <property type="entry name" value="His_kinase_dom"/>
</dbReference>
<dbReference type="SUPFAM" id="SSF52172">
    <property type="entry name" value="CheY-like"/>
    <property type="match status" value="1"/>
</dbReference>
<dbReference type="InterPro" id="IPR029016">
    <property type="entry name" value="GAF-like_dom_sf"/>
</dbReference>
<dbReference type="AlphaFoldDB" id="A0A158L1Z2"/>
<dbReference type="Pfam" id="PF02518">
    <property type="entry name" value="HATPase_c"/>
    <property type="match status" value="1"/>
</dbReference>
<dbReference type="SUPFAM" id="SSF55781">
    <property type="entry name" value="GAF domain-like"/>
    <property type="match status" value="1"/>
</dbReference>
<feature type="modified residue" description="4-aspartylphosphate" evidence="4">
    <location>
        <position position="520"/>
    </location>
</feature>
<feature type="domain" description="Histidine kinase" evidence="5">
    <location>
        <begin position="224"/>
        <end position="453"/>
    </location>
</feature>
<sequence length="593" mass="63118">MQGPSEFSMVERIQRAGSIITSQLDARCRRSSDYAAESAALHALAKAFTTSHGAMLQTLADTALALCCAGSAGISLRESRPGQPDILRWIAVSGRCAHLVGHVIPTDESPAGIALRLGAPQLIAFPKRQFPCLSVIEPDITEELVVAVPGTPGPRGALWVISHDAAVQFDSEHRRILTSLADFAFAALNVADAKADAEARAAEAEAARQSLVQVEENKDNFIATLAHELRCPLAPIDTALEAAKKLAAENPAVLSALALAHRQVQQIKRLVADLLDASRVRHGKLCVNLEYCLIGDIIKDAMAAVGEDARRRRHHLRATLPPYPVAVYADSVRLTQIICNVLSNAVKYTPPGGEITLLLEAPDLGAMAGDEHSRSDAVISVTDTGIGISPDLLPRVFELYSQSPYLGTHADGGLGLGLSVVKYLVQAHHGTVTVMSDGEGKGTCVTMRLPIVCKNGIGHAALTTHGIPPARILLVDDSCDATEALSMLLALDGHEVRRAQSGPEALTIVDTFTPDVALLDVHMPCMDGPTLAGLLRQHPKCSKIRLVALTGDAAPTERETGAFDCYLTKPPALEDLKYVLNAERPERGLADGR</sequence>
<dbReference type="Gene3D" id="1.10.287.130">
    <property type="match status" value="1"/>
</dbReference>
<evidence type="ECO:0000313" key="7">
    <source>
        <dbReference type="EMBL" id="SAL86850.1"/>
    </source>
</evidence>
<dbReference type="CDD" id="cd00082">
    <property type="entry name" value="HisKA"/>
    <property type="match status" value="1"/>
</dbReference>
<accession>A0A158L1Z2</accession>
<evidence type="ECO:0000256" key="1">
    <source>
        <dbReference type="ARBA" id="ARBA00000085"/>
    </source>
</evidence>
<dbReference type="SUPFAM" id="SSF55874">
    <property type="entry name" value="ATPase domain of HSP90 chaperone/DNA topoisomerase II/histidine kinase"/>
    <property type="match status" value="1"/>
</dbReference>
<comment type="caution">
    <text evidence="7">The sequence shown here is derived from an EMBL/GenBank/DDBJ whole genome shotgun (WGS) entry which is preliminary data.</text>
</comment>
<dbReference type="Gene3D" id="3.40.50.2300">
    <property type="match status" value="1"/>
</dbReference>
<evidence type="ECO:0000259" key="5">
    <source>
        <dbReference type="PROSITE" id="PS50109"/>
    </source>
</evidence>
<dbReference type="PRINTS" id="PR00344">
    <property type="entry name" value="BCTRLSENSOR"/>
</dbReference>
<dbReference type="PROSITE" id="PS50110">
    <property type="entry name" value="RESPONSE_REGULATORY"/>
    <property type="match status" value="1"/>
</dbReference>
<dbReference type="InterPro" id="IPR003594">
    <property type="entry name" value="HATPase_dom"/>
</dbReference>
<dbReference type="InterPro" id="IPR036890">
    <property type="entry name" value="HATPase_C_sf"/>
</dbReference>
<evidence type="ECO:0000256" key="2">
    <source>
        <dbReference type="ARBA" id="ARBA00012438"/>
    </source>
</evidence>
<protein>
    <recommendedName>
        <fullName evidence="2">histidine kinase</fullName>
        <ecNumber evidence="2">2.7.13.3</ecNumber>
    </recommendedName>
</protein>
<dbReference type="SMART" id="SM00388">
    <property type="entry name" value="HisKA"/>
    <property type="match status" value="1"/>
</dbReference>
<dbReference type="SUPFAM" id="SSF47384">
    <property type="entry name" value="Homodimeric domain of signal transducing histidine kinase"/>
    <property type="match status" value="1"/>
</dbReference>
<dbReference type="OrthoDB" id="9768069at2"/>
<dbReference type="InterPro" id="IPR004358">
    <property type="entry name" value="Sig_transdc_His_kin-like_C"/>
</dbReference>
<dbReference type="RefSeq" id="WP_061151991.1">
    <property type="nucleotide sequence ID" value="NZ_FCOM02000079.1"/>
</dbReference>
<proteinExistence type="predicted"/>
<dbReference type="InterPro" id="IPR001789">
    <property type="entry name" value="Sig_transdc_resp-reg_receiver"/>
</dbReference>
<dbReference type="InterPro" id="IPR036097">
    <property type="entry name" value="HisK_dim/P_sf"/>
</dbReference>
<name>A0A158L1Z2_9BURK</name>
<dbReference type="GO" id="GO:0000155">
    <property type="term" value="F:phosphorelay sensor kinase activity"/>
    <property type="evidence" value="ECO:0007669"/>
    <property type="project" value="InterPro"/>
</dbReference>
<organism evidence="7 8">
    <name type="scientific">Caballeronia arvi</name>
    <dbReference type="NCBI Taxonomy" id="1777135"/>
    <lineage>
        <taxon>Bacteria</taxon>
        <taxon>Pseudomonadati</taxon>
        <taxon>Pseudomonadota</taxon>
        <taxon>Betaproteobacteria</taxon>
        <taxon>Burkholderiales</taxon>
        <taxon>Burkholderiaceae</taxon>
        <taxon>Caballeronia</taxon>
    </lineage>
</organism>
<dbReference type="Pfam" id="PF00512">
    <property type="entry name" value="HisKA"/>
    <property type="match status" value="1"/>
</dbReference>
<dbReference type="PROSITE" id="PS50109">
    <property type="entry name" value="HIS_KIN"/>
    <property type="match status" value="1"/>
</dbReference>
<dbReference type="PANTHER" id="PTHR43547">
    <property type="entry name" value="TWO-COMPONENT HISTIDINE KINASE"/>
    <property type="match status" value="1"/>
</dbReference>
<evidence type="ECO:0000256" key="3">
    <source>
        <dbReference type="ARBA" id="ARBA00022553"/>
    </source>
</evidence>
<dbReference type="SMART" id="SM00448">
    <property type="entry name" value="REC"/>
    <property type="match status" value="1"/>
</dbReference>
<gene>
    <name evidence="7" type="ORF">AWB74_07872</name>
</gene>